<keyword evidence="2" id="KW-0472">Membrane</keyword>
<feature type="compositionally biased region" description="Pro residues" evidence="1">
    <location>
        <begin position="1"/>
        <end position="11"/>
    </location>
</feature>
<proteinExistence type="predicted"/>
<feature type="region of interest" description="Disordered" evidence="1">
    <location>
        <begin position="1"/>
        <end position="26"/>
    </location>
</feature>
<keyword evidence="4" id="KW-1185">Reference proteome</keyword>
<gene>
    <name evidence="3" type="ORF">E1293_26605</name>
</gene>
<dbReference type="Proteomes" id="UP000295578">
    <property type="component" value="Unassembled WGS sequence"/>
</dbReference>
<evidence type="ECO:0000313" key="3">
    <source>
        <dbReference type="EMBL" id="TDD76714.1"/>
    </source>
</evidence>
<evidence type="ECO:0000256" key="2">
    <source>
        <dbReference type="SAM" id="Phobius"/>
    </source>
</evidence>
<protein>
    <submittedName>
        <fullName evidence="3">Uncharacterized protein</fullName>
    </submittedName>
</protein>
<keyword evidence="2" id="KW-0812">Transmembrane</keyword>
<dbReference type="OrthoDB" id="10017072at2"/>
<evidence type="ECO:0000256" key="1">
    <source>
        <dbReference type="SAM" id="MobiDB-lite"/>
    </source>
</evidence>
<keyword evidence="2" id="KW-1133">Transmembrane helix</keyword>
<name>A0A4R5AZL5_9ACTN</name>
<dbReference type="AlphaFoldDB" id="A0A4R5AZL5"/>
<dbReference type="EMBL" id="SMKY01000140">
    <property type="protein sequence ID" value="TDD76714.1"/>
    <property type="molecule type" value="Genomic_DNA"/>
</dbReference>
<organism evidence="3 4">
    <name type="scientific">Actinomadura darangshiensis</name>
    <dbReference type="NCBI Taxonomy" id="705336"/>
    <lineage>
        <taxon>Bacteria</taxon>
        <taxon>Bacillati</taxon>
        <taxon>Actinomycetota</taxon>
        <taxon>Actinomycetes</taxon>
        <taxon>Streptosporangiales</taxon>
        <taxon>Thermomonosporaceae</taxon>
        <taxon>Actinomadura</taxon>
    </lineage>
</organism>
<reference evidence="3 4" key="1">
    <citation type="submission" date="2019-03" db="EMBL/GenBank/DDBJ databases">
        <title>Draft genome sequences of novel Actinobacteria.</title>
        <authorList>
            <person name="Sahin N."/>
            <person name="Ay H."/>
            <person name="Saygin H."/>
        </authorList>
    </citation>
    <scope>NUCLEOTIDE SEQUENCE [LARGE SCALE GENOMIC DNA]</scope>
    <source>
        <strain evidence="3 4">DSM 45941</strain>
    </source>
</reference>
<feature type="region of interest" description="Disordered" evidence="1">
    <location>
        <begin position="86"/>
        <end position="113"/>
    </location>
</feature>
<accession>A0A4R5AZL5</accession>
<sequence>MPPDVPPPAPNLAPAIRGPQVALPPISTPEVAPARIKPVPAAGLRPLPDDSLTVEDLSALQAGVLAAMASSVALLLLRLRLARRAGTMPRRAGRDQRARASRPPRVRLLPADPVRPAPAAELADILRWEVEVPGASANP</sequence>
<evidence type="ECO:0000313" key="4">
    <source>
        <dbReference type="Proteomes" id="UP000295578"/>
    </source>
</evidence>
<comment type="caution">
    <text evidence="3">The sequence shown here is derived from an EMBL/GenBank/DDBJ whole genome shotgun (WGS) entry which is preliminary data.</text>
</comment>
<dbReference type="RefSeq" id="WP_132200216.1">
    <property type="nucleotide sequence ID" value="NZ_SMKY01000140.1"/>
</dbReference>
<feature type="transmembrane region" description="Helical" evidence="2">
    <location>
        <begin position="59"/>
        <end position="81"/>
    </location>
</feature>